<gene>
    <name evidence="3" type="ORF">GP486_003228</name>
</gene>
<dbReference type="Gene3D" id="3.30.420.40">
    <property type="match status" value="1"/>
</dbReference>
<keyword evidence="2" id="KW-0067">ATP-binding</keyword>
<dbReference type="GO" id="GO:0005524">
    <property type="term" value="F:ATP binding"/>
    <property type="evidence" value="ECO:0007669"/>
    <property type="project" value="UniProtKB-KW"/>
</dbReference>
<keyword evidence="4" id="KW-1185">Reference proteome</keyword>
<dbReference type="AlphaFoldDB" id="A0A9P8RQZ1"/>
<dbReference type="Proteomes" id="UP000750711">
    <property type="component" value="Unassembled WGS sequence"/>
</dbReference>
<keyword evidence="1" id="KW-0547">Nucleotide-binding</keyword>
<accession>A0A9P8RQZ1</accession>
<proteinExistence type="predicted"/>
<dbReference type="SUPFAM" id="SSF53067">
    <property type="entry name" value="Actin-like ATPase domain"/>
    <property type="match status" value="2"/>
</dbReference>
<reference evidence="3" key="1">
    <citation type="submission" date="2021-03" db="EMBL/GenBank/DDBJ databases">
        <title>Comparative genomics and phylogenomic investigation of the class Geoglossomycetes provide insights into ecological specialization and systematics.</title>
        <authorList>
            <person name="Melie T."/>
            <person name="Pirro S."/>
            <person name="Miller A.N."/>
            <person name="Quandt A."/>
        </authorList>
    </citation>
    <scope>NUCLEOTIDE SEQUENCE</scope>
    <source>
        <strain evidence="3">CAQ_001_2017</strain>
    </source>
</reference>
<dbReference type="Pfam" id="PF00012">
    <property type="entry name" value="HSP70"/>
    <property type="match status" value="1"/>
</dbReference>
<evidence type="ECO:0000256" key="2">
    <source>
        <dbReference type="ARBA" id="ARBA00022840"/>
    </source>
</evidence>
<dbReference type="EMBL" id="JAGHQM010000418">
    <property type="protein sequence ID" value="KAH0562067.1"/>
    <property type="molecule type" value="Genomic_DNA"/>
</dbReference>
<dbReference type="InterPro" id="IPR013126">
    <property type="entry name" value="Hsp_70_fam"/>
</dbReference>
<dbReference type="PANTHER" id="PTHR14187:SF5">
    <property type="entry name" value="HEAT SHOCK 70 KDA PROTEIN 12A"/>
    <property type="match status" value="1"/>
</dbReference>
<dbReference type="PANTHER" id="PTHR14187">
    <property type="entry name" value="ALPHA KINASE/ELONGATION FACTOR 2 KINASE"/>
    <property type="match status" value="1"/>
</dbReference>
<dbReference type="GO" id="GO:0140662">
    <property type="term" value="F:ATP-dependent protein folding chaperone"/>
    <property type="evidence" value="ECO:0007669"/>
    <property type="project" value="InterPro"/>
</dbReference>
<evidence type="ECO:0000313" key="4">
    <source>
        <dbReference type="Proteomes" id="UP000750711"/>
    </source>
</evidence>
<dbReference type="CDD" id="cd10170">
    <property type="entry name" value="ASKHA_NBD_HSP70"/>
    <property type="match status" value="1"/>
</dbReference>
<sequence>MSLDDKLARLLKLNHQDAVERDRLIIALDFGTTFSGIAYAFSTDPERVYSITAWPGADDRKVPKAPTVIKYEGSTTTFKWGYELDQTLEEKIEGIKLLLDPDQPRPLYTSTNTHAEIAKLSKPVLEVATDYIRAIYQHALREIENAYLADYIKDYDKQYVLSVPAVWSDKAKDMTQRAAKNAGISPIELIKEPEAAALYTLNFMKNKGLKVGDAIVICDAGGGTVDLISYEITCLDPLTLEELVPGSGGLAGSLMLNKRFEHWIQETVGDAEYIELKKTDGYRAAMQQFDLSIKPAFRSKQDPDRYISFPMAKLKDDDSKGIVKNSIILKGTTLFNIFDPIFHDINKYLTEQVNKVQIKRLIAHHPNGGAVRAIFLVGGFGSSVYLRDAIAASHPDIQVIQPNDAWSAIVKGAVLSKLPREAMVVSNAAEKHYGTCCHSLYDSLRDKGEERIWDDWEENEKCAIMQWFIYKKDEKLVRNKKIPLPFYRKFAGENPSKDDLKIKSELYESAALLAPGHPKNVRVSHILNTDLSKVPKSYFIKKARKSDGATYCELHFKLLIEIRSGPMKFSLEVGDEEYSAVNVDY</sequence>
<protein>
    <submittedName>
        <fullName evidence="3">Uncharacterized protein</fullName>
    </submittedName>
</protein>
<name>A0A9P8RQZ1_9PEZI</name>
<dbReference type="InterPro" id="IPR043129">
    <property type="entry name" value="ATPase_NBD"/>
</dbReference>
<evidence type="ECO:0000313" key="3">
    <source>
        <dbReference type="EMBL" id="KAH0562067.1"/>
    </source>
</evidence>
<evidence type="ECO:0000256" key="1">
    <source>
        <dbReference type="ARBA" id="ARBA00022741"/>
    </source>
</evidence>
<comment type="caution">
    <text evidence="3">The sequence shown here is derived from an EMBL/GenBank/DDBJ whole genome shotgun (WGS) entry which is preliminary data.</text>
</comment>
<organism evidence="3 4">
    <name type="scientific">Trichoglossum hirsutum</name>
    <dbReference type="NCBI Taxonomy" id="265104"/>
    <lineage>
        <taxon>Eukaryota</taxon>
        <taxon>Fungi</taxon>
        <taxon>Dikarya</taxon>
        <taxon>Ascomycota</taxon>
        <taxon>Pezizomycotina</taxon>
        <taxon>Geoglossomycetes</taxon>
        <taxon>Geoglossales</taxon>
        <taxon>Geoglossaceae</taxon>
        <taxon>Trichoglossum</taxon>
    </lineage>
</organism>